<dbReference type="EMBL" id="JBGBZN010000002">
    <property type="protein sequence ID" value="MEY9472484.1"/>
    <property type="molecule type" value="Genomic_DNA"/>
</dbReference>
<dbReference type="InterPro" id="IPR045608">
    <property type="entry name" value="Trypco2"/>
</dbReference>
<organism evidence="2 3">
    <name type="scientific">Bradyrhizobium yuanmingense</name>
    <dbReference type="NCBI Taxonomy" id="108015"/>
    <lineage>
        <taxon>Bacteria</taxon>
        <taxon>Pseudomonadati</taxon>
        <taxon>Pseudomonadota</taxon>
        <taxon>Alphaproteobacteria</taxon>
        <taxon>Hyphomicrobiales</taxon>
        <taxon>Nitrobacteraceae</taxon>
        <taxon>Bradyrhizobium</taxon>
    </lineage>
</organism>
<evidence type="ECO:0000313" key="3">
    <source>
        <dbReference type="Proteomes" id="UP001565474"/>
    </source>
</evidence>
<evidence type="ECO:0000313" key="2">
    <source>
        <dbReference type="EMBL" id="MEY9472484.1"/>
    </source>
</evidence>
<dbReference type="Proteomes" id="UP001565474">
    <property type="component" value="Unassembled WGS sequence"/>
</dbReference>
<reference evidence="2 3" key="1">
    <citation type="submission" date="2024-07" db="EMBL/GenBank/DDBJ databases">
        <title>Genomic Encyclopedia of Type Strains, Phase V (KMG-V): Genome sequencing to study the core and pangenomes of soil and plant-associated prokaryotes.</title>
        <authorList>
            <person name="Whitman W."/>
        </authorList>
    </citation>
    <scope>NUCLEOTIDE SEQUENCE [LARGE SCALE GENOMIC DNA]</scope>
    <source>
        <strain evidence="2 3">USDA 222</strain>
    </source>
</reference>
<proteinExistence type="predicted"/>
<name>A0ABV4GKJ7_9BRAD</name>
<sequence>MHISIAEAINQIRNDLREAIVESAGQDILFTPKEITLELGVTFGTEVKAGGGFKLLTFLDLSGEAKSSNNRQHKIVLKLEASDAKGSPIKVRSKRVPGGL</sequence>
<gene>
    <name evidence="2" type="ORF">ABH992_004883</name>
</gene>
<accession>A0ABV4GKJ7</accession>
<evidence type="ECO:0000259" key="1">
    <source>
        <dbReference type="Pfam" id="PF19631"/>
    </source>
</evidence>
<comment type="caution">
    <text evidence="2">The sequence shown here is derived from an EMBL/GenBank/DDBJ whole genome shotgun (WGS) entry which is preliminary data.</text>
</comment>
<dbReference type="Pfam" id="PF19631">
    <property type="entry name" value="Trypco2"/>
    <property type="match status" value="1"/>
</dbReference>
<feature type="domain" description="Trypsin-co-occurring" evidence="1">
    <location>
        <begin position="3"/>
        <end position="80"/>
    </location>
</feature>
<dbReference type="RefSeq" id="WP_036036683.1">
    <property type="nucleotide sequence ID" value="NZ_JBGBYD010000002.1"/>
</dbReference>
<protein>
    <recommendedName>
        <fullName evidence="1">Trypsin-co-occurring domain-containing protein</fullName>
    </recommendedName>
</protein>
<keyword evidence="3" id="KW-1185">Reference proteome</keyword>